<feature type="compositionally biased region" description="Basic and acidic residues" evidence="1">
    <location>
        <begin position="1"/>
        <end position="11"/>
    </location>
</feature>
<dbReference type="AlphaFoldDB" id="A0A561TL22"/>
<evidence type="ECO:0008006" key="4">
    <source>
        <dbReference type="Google" id="ProtNLM"/>
    </source>
</evidence>
<keyword evidence="3" id="KW-1185">Reference proteome</keyword>
<sequence>MWPGRSDRDAAQPKAPAQDGVSRRRLGRWRTAPKRTVERDLHRRLRRELQSLGIQPPLDVKELCRALGERRGRPIVLRPFPLEKPGPSGLWVDTPQMDVVLYQQETTPLHQDHIILHEAFHFIVAEDEPAEEEQEAPDDFVEGWATMIPVLDPGLIRRVARRCSYDDGEECAVELAATIILEWSSVLDHVTPLSEDPSVRRVQAALGDRRGWL</sequence>
<evidence type="ECO:0000256" key="1">
    <source>
        <dbReference type="SAM" id="MobiDB-lite"/>
    </source>
</evidence>
<proteinExistence type="predicted"/>
<comment type="caution">
    <text evidence="2">The sequence shown here is derived from an EMBL/GenBank/DDBJ whole genome shotgun (WGS) entry which is preliminary data.</text>
</comment>
<accession>A0A561TL22</accession>
<organism evidence="2 3">
    <name type="scientific">Streptomyces capillispiralis</name>
    <dbReference type="NCBI Taxonomy" id="68182"/>
    <lineage>
        <taxon>Bacteria</taxon>
        <taxon>Bacillati</taxon>
        <taxon>Actinomycetota</taxon>
        <taxon>Actinomycetes</taxon>
        <taxon>Kitasatosporales</taxon>
        <taxon>Streptomycetaceae</taxon>
        <taxon>Streptomyces</taxon>
    </lineage>
</organism>
<evidence type="ECO:0000313" key="3">
    <source>
        <dbReference type="Proteomes" id="UP000316603"/>
    </source>
</evidence>
<gene>
    <name evidence="2" type="ORF">FHX78_114836</name>
</gene>
<dbReference type="Proteomes" id="UP000316603">
    <property type="component" value="Unassembled WGS sequence"/>
</dbReference>
<protein>
    <recommendedName>
        <fullName evidence="4">IrrE N-terminal-like domain-containing protein</fullName>
    </recommendedName>
</protein>
<feature type="region of interest" description="Disordered" evidence="1">
    <location>
        <begin position="1"/>
        <end position="28"/>
    </location>
</feature>
<dbReference type="EMBL" id="VIWV01000001">
    <property type="protein sequence ID" value="TWF87818.1"/>
    <property type="molecule type" value="Genomic_DNA"/>
</dbReference>
<evidence type="ECO:0000313" key="2">
    <source>
        <dbReference type="EMBL" id="TWF87818.1"/>
    </source>
</evidence>
<reference evidence="2 3" key="1">
    <citation type="submission" date="2019-06" db="EMBL/GenBank/DDBJ databases">
        <title>Sequencing the genomes of 1000 actinobacteria strains.</title>
        <authorList>
            <person name="Klenk H.-P."/>
        </authorList>
    </citation>
    <scope>NUCLEOTIDE SEQUENCE [LARGE SCALE GENOMIC DNA]</scope>
    <source>
        <strain evidence="2 3">DSM 41695</strain>
    </source>
</reference>
<name>A0A561TL22_9ACTN</name>